<dbReference type="PATRIC" id="fig|1555112.3.peg.2423"/>
<dbReference type="Gene3D" id="3.40.50.2000">
    <property type="entry name" value="Glycogen Phosphorylase B"/>
    <property type="match status" value="2"/>
</dbReference>
<name>A0A0K2SM74_LIMPI</name>
<evidence type="ECO:0000259" key="1">
    <source>
        <dbReference type="Pfam" id="PF02350"/>
    </source>
</evidence>
<dbReference type="KEGG" id="lpil:LIP_2377"/>
<dbReference type="NCBIfam" id="TIGR03568">
    <property type="entry name" value="NeuC_NnaA"/>
    <property type="match status" value="1"/>
</dbReference>
<dbReference type="Pfam" id="PF02350">
    <property type="entry name" value="Epimerase_2"/>
    <property type="match status" value="1"/>
</dbReference>
<reference evidence="3" key="2">
    <citation type="journal article" date="2016" name="Int. J. Syst. Evol. Microbiol.">
        <title>Complete genome sequence and cell structure of Limnochorda pilosa, a Gram-negative spore-former within the phylum Firmicutes.</title>
        <authorList>
            <person name="Watanabe M."/>
            <person name="Kojima H."/>
            <person name="Fukui M."/>
        </authorList>
    </citation>
    <scope>NUCLEOTIDE SEQUENCE [LARGE SCALE GENOMIC DNA]</scope>
    <source>
        <strain evidence="3">HC45</strain>
    </source>
</reference>
<dbReference type="SUPFAM" id="SSF53756">
    <property type="entry name" value="UDP-Glycosyltransferase/glycogen phosphorylase"/>
    <property type="match status" value="1"/>
</dbReference>
<dbReference type="PANTHER" id="PTHR43174">
    <property type="entry name" value="UDP-N-ACETYLGLUCOSAMINE 2-EPIMERASE"/>
    <property type="match status" value="1"/>
</dbReference>
<dbReference type="EMBL" id="AP014924">
    <property type="protein sequence ID" value="BAS28218.1"/>
    <property type="molecule type" value="Genomic_DNA"/>
</dbReference>
<dbReference type="GO" id="GO:0004553">
    <property type="term" value="F:hydrolase activity, hydrolyzing O-glycosyl compounds"/>
    <property type="evidence" value="ECO:0007669"/>
    <property type="project" value="InterPro"/>
</dbReference>
<dbReference type="Proteomes" id="UP000065807">
    <property type="component" value="Chromosome"/>
</dbReference>
<gene>
    <name evidence="2" type="ORF">LIP_2377</name>
</gene>
<organism evidence="2 3">
    <name type="scientific">Limnochorda pilosa</name>
    <dbReference type="NCBI Taxonomy" id="1555112"/>
    <lineage>
        <taxon>Bacteria</taxon>
        <taxon>Bacillati</taxon>
        <taxon>Bacillota</taxon>
        <taxon>Limnochordia</taxon>
        <taxon>Limnochordales</taxon>
        <taxon>Limnochordaceae</taxon>
        <taxon>Limnochorda</taxon>
    </lineage>
</organism>
<sequence>MCIVTGTRAEYGLLVPIMRRVQTSPKLRLQVVATGMHLAAEFGHTVDLIRQDGFPVDAEVDMLFSSDDVPAMAKGVGVGIYGMAQIFEILDPDIVLVLGDRVEAFAAATAASLSGRIVGHIHGGERTAGGLDEYMRHAVTKLAHLHFTATEASRERVLRLGERPEYVWTVGAPGLDDLESSASLGRKDLTDYLGFPLPDPYVLLVHHPISTFPERAVEELRTVLAALDRVGLPVVALGPNSDAGGRALAEELRRWSLTDAHHLLVSLPRNVFLSLMRHAASLVGNTSSGIIEGASLRVPYVLVGDRQHGRERTSNVLETACEVSAIERALRRAVGDPAFRESLNHLRNPYGDGHAAERIVETLERVPLGPELRRKVITY</sequence>
<dbReference type="PANTHER" id="PTHR43174:SF3">
    <property type="entry name" value="UDP-N-ACETYLGLUCOSAMINE 2-EPIMERASE"/>
    <property type="match status" value="1"/>
</dbReference>
<dbReference type="STRING" id="1555112.LIP_2377"/>
<feature type="domain" description="UDP-N-acetylglucosamine 2-epimerase" evidence="1">
    <location>
        <begin position="20"/>
        <end position="364"/>
    </location>
</feature>
<evidence type="ECO:0000313" key="3">
    <source>
        <dbReference type="Proteomes" id="UP000065807"/>
    </source>
</evidence>
<evidence type="ECO:0000313" key="2">
    <source>
        <dbReference type="EMBL" id="BAS28218.1"/>
    </source>
</evidence>
<dbReference type="AlphaFoldDB" id="A0A0K2SM74"/>
<dbReference type="GO" id="GO:0006047">
    <property type="term" value="P:UDP-N-acetylglucosamine metabolic process"/>
    <property type="evidence" value="ECO:0007669"/>
    <property type="project" value="InterPro"/>
</dbReference>
<dbReference type="InterPro" id="IPR020004">
    <property type="entry name" value="UDP-GlcNAc_Epase"/>
</dbReference>
<protein>
    <submittedName>
        <fullName evidence="2">UDP-N-acetylglucosamine 2-epimerase</fullName>
    </submittedName>
</protein>
<keyword evidence="3" id="KW-1185">Reference proteome</keyword>
<dbReference type="InterPro" id="IPR003331">
    <property type="entry name" value="UDP_GlcNAc_Epimerase_2_dom"/>
</dbReference>
<reference evidence="3" key="1">
    <citation type="submission" date="2015-07" db="EMBL/GenBank/DDBJ databases">
        <title>Complete genome sequence and phylogenetic analysis of Limnochorda pilosa.</title>
        <authorList>
            <person name="Watanabe M."/>
            <person name="Kojima H."/>
            <person name="Fukui M."/>
        </authorList>
    </citation>
    <scope>NUCLEOTIDE SEQUENCE [LARGE SCALE GENOMIC DNA]</scope>
    <source>
        <strain evidence="3">HC45</strain>
    </source>
</reference>
<dbReference type="InterPro" id="IPR029767">
    <property type="entry name" value="WecB-like"/>
</dbReference>
<accession>A0A0K2SM74</accession>
<proteinExistence type="predicted"/>